<dbReference type="Proteomes" id="UP000472320">
    <property type="component" value="Unassembled WGS sequence"/>
</dbReference>
<reference evidence="1 2" key="1">
    <citation type="submission" date="2019-11" db="EMBL/GenBank/DDBJ databases">
        <title>Type strains purchased from KCTC, JCM and DSMZ.</title>
        <authorList>
            <person name="Lu H."/>
        </authorList>
    </citation>
    <scope>NUCLEOTIDE SEQUENCE [LARGE SCALE GENOMIC DNA]</scope>
    <source>
        <strain evidence="1 2">JCM 31587</strain>
    </source>
</reference>
<dbReference type="AlphaFoldDB" id="A0A6L6QL26"/>
<evidence type="ECO:0000313" key="2">
    <source>
        <dbReference type="Proteomes" id="UP000472320"/>
    </source>
</evidence>
<evidence type="ECO:0000313" key="1">
    <source>
        <dbReference type="EMBL" id="MTW12999.1"/>
    </source>
</evidence>
<protein>
    <submittedName>
        <fullName evidence="1">Uncharacterized protein</fullName>
    </submittedName>
</protein>
<keyword evidence="2" id="KW-1185">Reference proteome</keyword>
<comment type="caution">
    <text evidence="1">The sequence shown here is derived from an EMBL/GenBank/DDBJ whole genome shotgun (WGS) entry which is preliminary data.</text>
</comment>
<accession>A0A6L6QL26</accession>
<gene>
    <name evidence="1" type="ORF">GM658_20535</name>
</gene>
<proteinExistence type="predicted"/>
<dbReference type="EMBL" id="WNKX01000018">
    <property type="protein sequence ID" value="MTW12999.1"/>
    <property type="molecule type" value="Genomic_DNA"/>
</dbReference>
<name>A0A6L6QL26_9BURK</name>
<dbReference type="RefSeq" id="WP_155455932.1">
    <property type="nucleotide sequence ID" value="NZ_WNKX01000018.1"/>
</dbReference>
<organism evidence="1 2">
    <name type="scientific">Massilia eburnea</name>
    <dbReference type="NCBI Taxonomy" id="1776165"/>
    <lineage>
        <taxon>Bacteria</taxon>
        <taxon>Pseudomonadati</taxon>
        <taxon>Pseudomonadota</taxon>
        <taxon>Betaproteobacteria</taxon>
        <taxon>Burkholderiales</taxon>
        <taxon>Oxalobacteraceae</taxon>
        <taxon>Telluria group</taxon>
        <taxon>Massilia</taxon>
    </lineage>
</organism>
<sequence>MLHDREIRIRLSNIQIAVSQAAQALSAERHLTGELRETIQKLDRRSDDISEMLASEDYANVPQLVDDMEVLGARARRVCASERMQVTPEMKAVVNHMHRELMEFKQHLH</sequence>
<dbReference type="OrthoDB" id="8926298at2"/>